<dbReference type="PANTHER" id="PTHR10656:SF42">
    <property type="entry name" value="CYCLIC GMP-AMP SYNTHASE-LIKE PROTEIN-RELATED"/>
    <property type="match status" value="1"/>
</dbReference>
<keyword evidence="2" id="KW-0547">Nucleotide-binding</keyword>
<dbReference type="SMART" id="SM01265">
    <property type="entry name" value="Mab-21"/>
    <property type="match status" value="1"/>
</dbReference>
<feature type="domain" description="Mab-21-like nucleotidyltransferase" evidence="4">
    <location>
        <begin position="84"/>
        <end position="239"/>
    </location>
</feature>
<protein>
    <recommendedName>
        <fullName evidence="4">Mab-21-like nucleotidyltransferase domain-containing protein</fullName>
    </recommendedName>
</protein>
<reference evidence="5" key="1">
    <citation type="submission" date="2018-11" db="EMBL/GenBank/DDBJ databases">
        <authorList>
            <person name="Alioto T."/>
            <person name="Alioto T."/>
        </authorList>
    </citation>
    <scope>NUCLEOTIDE SEQUENCE</scope>
</reference>
<dbReference type="InterPro" id="IPR046903">
    <property type="entry name" value="Mab-21-like_nuc_Trfase"/>
</dbReference>
<sequence length="465" mass="53188">MDSNVYTILYNRKGQHEIQENGGFQLLSTYLDDLEKRLLRTDCRQEDEDNREAVKEMAWNIMRGIKEVDPYFAVSKLESVGSIAEGTKLGKPDELDFVALMQCFDESKYSVKVINECGNSGTAHIRCSTSSNIPVEILADDEEEHLPNIENSSLRYVSPVKFRIRFWNLFTSVAVHISKNKQRISKPMGYLTLVEEVAQHLDMFVKGPNVEIEMIWTSASSGERHGICVDVTPALKVFSDSIPFVGINYHLLENALVNTGKDFKDIFLIPAVNMDCKLGGHSDPFKKLCWRLSLSTIETEMIRSMDSAHKKCFRILKFLKSNQRDALDNMKQLGLNITADRFSAVVIRMYHDETHVLTTYMLKAVLLHHNLRCINESKNITKCMMEMLSFLNDCIDKRLLTSYFLKDKNLWSQGGSALPVFLLKPSIERLLGMFTEVIVKKQISFQNFGDKFQDIQSYLTENDGI</sequence>
<organism evidence="5 6">
    <name type="scientific">Mytilus galloprovincialis</name>
    <name type="common">Mediterranean mussel</name>
    <dbReference type="NCBI Taxonomy" id="29158"/>
    <lineage>
        <taxon>Eukaryota</taxon>
        <taxon>Metazoa</taxon>
        <taxon>Spiralia</taxon>
        <taxon>Lophotrochozoa</taxon>
        <taxon>Mollusca</taxon>
        <taxon>Bivalvia</taxon>
        <taxon>Autobranchia</taxon>
        <taxon>Pteriomorphia</taxon>
        <taxon>Mytilida</taxon>
        <taxon>Mytiloidea</taxon>
        <taxon>Mytilidae</taxon>
        <taxon>Mytilinae</taxon>
        <taxon>Mytilus</taxon>
    </lineage>
</organism>
<evidence type="ECO:0000259" key="4">
    <source>
        <dbReference type="Pfam" id="PF03281"/>
    </source>
</evidence>
<comment type="similarity">
    <text evidence="1">Belongs to the mab-21 family.</text>
</comment>
<evidence type="ECO:0000256" key="1">
    <source>
        <dbReference type="ARBA" id="ARBA00008307"/>
    </source>
</evidence>
<dbReference type="AlphaFoldDB" id="A0A8B6GBL7"/>
<dbReference type="InterPro" id="IPR024810">
    <property type="entry name" value="MAB21L/cGLR"/>
</dbReference>
<dbReference type="PANTHER" id="PTHR10656">
    <property type="entry name" value="CELL FATE DETERMINING PROTEIN MAB21-RELATED"/>
    <property type="match status" value="1"/>
</dbReference>
<accession>A0A8B6GBL7</accession>
<dbReference type="Gene3D" id="1.10.1410.40">
    <property type="match status" value="1"/>
</dbReference>
<evidence type="ECO:0000313" key="5">
    <source>
        <dbReference type="EMBL" id="VDI61526.1"/>
    </source>
</evidence>
<dbReference type="Gene3D" id="3.30.460.90">
    <property type="match status" value="1"/>
</dbReference>
<keyword evidence="6" id="KW-1185">Reference proteome</keyword>
<dbReference type="OrthoDB" id="6054650at2759"/>
<dbReference type="GO" id="GO:0005524">
    <property type="term" value="F:ATP binding"/>
    <property type="evidence" value="ECO:0007669"/>
    <property type="project" value="UniProtKB-KW"/>
</dbReference>
<dbReference type="Pfam" id="PF03281">
    <property type="entry name" value="Mab-21"/>
    <property type="match status" value="1"/>
</dbReference>
<dbReference type="Proteomes" id="UP000596742">
    <property type="component" value="Unassembled WGS sequence"/>
</dbReference>
<dbReference type="EMBL" id="UYJE01008153">
    <property type="protein sequence ID" value="VDI61526.1"/>
    <property type="molecule type" value="Genomic_DNA"/>
</dbReference>
<proteinExistence type="inferred from homology"/>
<evidence type="ECO:0000256" key="3">
    <source>
        <dbReference type="ARBA" id="ARBA00022840"/>
    </source>
</evidence>
<keyword evidence="3" id="KW-0067">ATP-binding</keyword>
<gene>
    <name evidence="5" type="ORF">MGAL_10B040113</name>
</gene>
<name>A0A8B6GBL7_MYTGA</name>
<evidence type="ECO:0000313" key="6">
    <source>
        <dbReference type="Proteomes" id="UP000596742"/>
    </source>
</evidence>
<comment type="caution">
    <text evidence="5">The sequence shown here is derived from an EMBL/GenBank/DDBJ whole genome shotgun (WGS) entry which is preliminary data.</text>
</comment>
<evidence type="ECO:0000256" key="2">
    <source>
        <dbReference type="ARBA" id="ARBA00022741"/>
    </source>
</evidence>